<feature type="compositionally biased region" description="Basic and acidic residues" evidence="1">
    <location>
        <begin position="74"/>
        <end position="86"/>
    </location>
</feature>
<organism evidence="2 3">
    <name type="scientific">Paeniglutamicibacter kerguelensis</name>
    <dbReference type="NCBI Taxonomy" id="254788"/>
    <lineage>
        <taxon>Bacteria</taxon>
        <taxon>Bacillati</taxon>
        <taxon>Actinomycetota</taxon>
        <taxon>Actinomycetes</taxon>
        <taxon>Micrococcales</taxon>
        <taxon>Micrococcaceae</taxon>
        <taxon>Paeniglutamicibacter</taxon>
    </lineage>
</organism>
<protein>
    <recommendedName>
        <fullName evidence="4">Dehydrogenase</fullName>
    </recommendedName>
</protein>
<sequence>MSTDPRVALSVLISCLEEHLAAVASKRGAEDATLSSAFLAVADAFEEYEDALYEAYEEFLPLSVVDEDDDDEGFKEYESGPESLRE</sequence>
<evidence type="ECO:0008006" key="4">
    <source>
        <dbReference type="Google" id="ProtNLM"/>
    </source>
</evidence>
<evidence type="ECO:0000313" key="3">
    <source>
        <dbReference type="Proteomes" id="UP001296993"/>
    </source>
</evidence>
<proteinExistence type="predicted"/>
<accession>A0ABS4XBR9</accession>
<reference evidence="2 3" key="1">
    <citation type="submission" date="2021-03" db="EMBL/GenBank/DDBJ databases">
        <title>Sequencing the genomes of 1000 actinobacteria strains.</title>
        <authorList>
            <person name="Klenk H.-P."/>
        </authorList>
    </citation>
    <scope>NUCLEOTIDE SEQUENCE [LARGE SCALE GENOMIC DNA]</scope>
    <source>
        <strain evidence="2 3">DSM 15797</strain>
    </source>
</reference>
<comment type="caution">
    <text evidence="2">The sequence shown here is derived from an EMBL/GenBank/DDBJ whole genome shotgun (WGS) entry which is preliminary data.</text>
</comment>
<name>A0ABS4XBR9_9MICC</name>
<feature type="region of interest" description="Disordered" evidence="1">
    <location>
        <begin position="66"/>
        <end position="86"/>
    </location>
</feature>
<keyword evidence="3" id="KW-1185">Reference proteome</keyword>
<evidence type="ECO:0000313" key="2">
    <source>
        <dbReference type="EMBL" id="MBP2385917.1"/>
    </source>
</evidence>
<gene>
    <name evidence="2" type="ORF">JOF47_001428</name>
</gene>
<dbReference type="EMBL" id="JAGIOF010000001">
    <property type="protein sequence ID" value="MBP2385917.1"/>
    <property type="molecule type" value="Genomic_DNA"/>
</dbReference>
<evidence type="ECO:0000256" key="1">
    <source>
        <dbReference type="SAM" id="MobiDB-lite"/>
    </source>
</evidence>
<dbReference type="RefSeq" id="WP_209996907.1">
    <property type="nucleotide sequence ID" value="NZ_BAAAJY010000003.1"/>
</dbReference>
<dbReference type="Proteomes" id="UP001296993">
    <property type="component" value="Unassembled WGS sequence"/>
</dbReference>